<protein>
    <recommendedName>
        <fullName evidence="3">Motility protein</fullName>
    </recommendedName>
</protein>
<gene>
    <name evidence="1" type="ORF">J42TS3_17300</name>
</gene>
<dbReference type="Pfam" id="PF14070">
    <property type="entry name" value="YjfB_motility"/>
    <property type="match status" value="1"/>
</dbReference>
<organism evidence="1 2">
    <name type="scientific">Paenibacillus vini</name>
    <dbReference type="NCBI Taxonomy" id="1476024"/>
    <lineage>
        <taxon>Bacteria</taxon>
        <taxon>Bacillati</taxon>
        <taxon>Bacillota</taxon>
        <taxon>Bacilli</taxon>
        <taxon>Bacillales</taxon>
        <taxon>Paenibacillaceae</taxon>
        <taxon>Paenibacillus</taxon>
    </lineage>
</organism>
<comment type="caution">
    <text evidence="1">The sequence shown here is derived from an EMBL/GenBank/DDBJ whole genome shotgun (WGS) entry which is preliminary data.</text>
</comment>
<evidence type="ECO:0000313" key="1">
    <source>
        <dbReference type="EMBL" id="GIP52695.1"/>
    </source>
</evidence>
<accession>A0ABQ4M9P4</accession>
<dbReference type="Proteomes" id="UP000679992">
    <property type="component" value="Unassembled WGS sequence"/>
</dbReference>
<sequence length="59" mass="6238">MDIAAAATVMSRTALSQAVGIRVLSMAKGQAEIQGQNLVQMLEQSNVNPNLGNKLDIKV</sequence>
<keyword evidence="2" id="KW-1185">Reference proteome</keyword>
<dbReference type="EMBL" id="BOSL01000004">
    <property type="protein sequence ID" value="GIP52695.1"/>
    <property type="molecule type" value="Genomic_DNA"/>
</dbReference>
<proteinExistence type="predicted"/>
<name>A0ABQ4M9P4_9BACL</name>
<evidence type="ECO:0000313" key="2">
    <source>
        <dbReference type="Proteomes" id="UP000679992"/>
    </source>
</evidence>
<dbReference type="InterPro" id="IPR025906">
    <property type="entry name" value="YjfB_motility"/>
</dbReference>
<dbReference type="RefSeq" id="WP_213654432.1">
    <property type="nucleotide sequence ID" value="NZ_BOSL01000004.1"/>
</dbReference>
<evidence type="ECO:0008006" key="3">
    <source>
        <dbReference type="Google" id="ProtNLM"/>
    </source>
</evidence>
<reference evidence="1 2" key="1">
    <citation type="submission" date="2021-03" db="EMBL/GenBank/DDBJ databases">
        <title>Antimicrobial resistance genes in bacteria isolated from Japanese honey, and their potential for conferring macrolide and lincosamide resistance in the American foulbrood pathogen Paenibacillus larvae.</title>
        <authorList>
            <person name="Okamoto M."/>
            <person name="Kumagai M."/>
            <person name="Kanamori H."/>
            <person name="Takamatsu D."/>
        </authorList>
    </citation>
    <scope>NUCLEOTIDE SEQUENCE [LARGE SCALE GENOMIC DNA]</scope>
    <source>
        <strain evidence="1 2">J42TS3</strain>
    </source>
</reference>